<evidence type="ECO:0000313" key="15">
    <source>
        <dbReference type="EMBL" id="VDO04319.1"/>
    </source>
</evidence>
<dbReference type="PANTHER" id="PTHR42758:SF2">
    <property type="entry name" value="PHOSPHATIDYLGLYCEROL PHOSPHOLIPASE C"/>
    <property type="match status" value="1"/>
</dbReference>
<accession>A0A0R3TM66</accession>
<evidence type="ECO:0000256" key="6">
    <source>
        <dbReference type="ARBA" id="ARBA00023098"/>
    </source>
</evidence>
<gene>
    <name evidence="15" type="ORF">HNAJ_LOCUS8384</name>
</gene>
<feature type="domain" description="GP-PDE" evidence="14">
    <location>
        <begin position="37"/>
        <end position="327"/>
    </location>
</feature>
<evidence type="ECO:0000256" key="1">
    <source>
        <dbReference type="ARBA" id="ARBA00004370"/>
    </source>
</evidence>
<dbReference type="EMBL" id="UZAE01012276">
    <property type="protein sequence ID" value="VDO04319.1"/>
    <property type="molecule type" value="Genomic_DNA"/>
</dbReference>
<dbReference type="PANTHER" id="PTHR42758">
    <property type="entry name" value="PHOSPHATIDYLGLYCEROL PHOSPHOLIPASE C"/>
    <property type="match status" value="1"/>
</dbReference>
<dbReference type="OrthoDB" id="1058301at2759"/>
<evidence type="ECO:0000256" key="10">
    <source>
        <dbReference type="ARBA" id="ARBA00047538"/>
    </source>
</evidence>
<dbReference type="GO" id="GO:0004622">
    <property type="term" value="F:phosphatidylcholine lysophospholipase activity"/>
    <property type="evidence" value="ECO:0007669"/>
    <property type="project" value="TreeGrafter"/>
</dbReference>
<evidence type="ECO:0000256" key="5">
    <source>
        <dbReference type="ARBA" id="ARBA00022989"/>
    </source>
</evidence>
<reference evidence="15 16" key="2">
    <citation type="submission" date="2018-11" db="EMBL/GenBank/DDBJ databases">
        <authorList>
            <consortium name="Pathogen Informatics"/>
        </authorList>
    </citation>
    <scope>NUCLEOTIDE SEQUENCE [LARGE SCALE GENOMIC DNA]</scope>
</reference>
<evidence type="ECO:0000256" key="2">
    <source>
        <dbReference type="ARBA" id="ARBA00007277"/>
    </source>
</evidence>
<evidence type="ECO:0000256" key="4">
    <source>
        <dbReference type="ARBA" id="ARBA00022801"/>
    </source>
</evidence>
<dbReference type="Proteomes" id="UP000278807">
    <property type="component" value="Unassembled WGS sequence"/>
</dbReference>
<dbReference type="GO" id="GO:0046475">
    <property type="term" value="P:glycerophospholipid catabolic process"/>
    <property type="evidence" value="ECO:0007669"/>
    <property type="project" value="TreeGrafter"/>
</dbReference>
<evidence type="ECO:0000256" key="11">
    <source>
        <dbReference type="ARBA" id="ARBA00048580"/>
    </source>
</evidence>
<evidence type="ECO:0000256" key="12">
    <source>
        <dbReference type="ARBA" id="ARBA00048947"/>
    </source>
</evidence>
<keyword evidence="4" id="KW-0378">Hydrolase</keyword>
<feature type="transmembrane region" description="Helical" evidence="13">
    <location>
        <begin position="6"/>
        <end position="24"/>
    </location>
</feature>
<dbReference type="InterPro" id="IPR030395">
    <property type="entry name" value="GP_PDE_dom"/>
</dbReference>
<evidence type="ECO:0000313" key="16">
    <source>
        <dbReference type="Proteomes" id="UP000278807"/>
    </source>
</evidence>
<dbReference type="AlphaFoldDB" id="A0A0R3TM66"/>
<dbReference type="WBParaSite" id="HNAJ_0000838801-mRNA-1">
    <property type="protein sequence ID" value="HNAJ_0000838801-mRNA-1"/>
    <property type="gene ID" value="HNAJ_0000838801"/>
</dbReference>
<dbReference type="InterPro" id="IPR017946">
    <property type="entry name" value="PLC-like_Pdiesterase_TIM-brl"/>
</dbReference>
<evidence type="ECO:0000259" key="14">
    <source>
        <dbReference type="PROSITE" id="PS51704"/>
    </source>
</evidence>
<dbReference type="Gene3D" id="3.20.20.190">
    <property type="entry name" value="Phosphatidylinositol (PI) phosphodiesterase"/>
    <property type="match status" value="1"/>
</dbReference>
<dbReference type="CDD" id="cd08612">
    <property type="entry name" value="GDPD_GDE4"/>
    <property type="match status" value="1"/>
</dbReference>
<comment type="catalytic activity">
    <reaction evidence="12">
        <text>N,1-di-(9Z-octadecenoyl)-sn-glycero-3-phosphoethanolamine + H2O = N-(9Z-octadecenoyl) ethanolamine + 1-(9Z-octadecenoyl)-sn-glycero-3-phosphate + H(+)</text>
        <dbReference type="Rhea" id="RHEA:56460"/>
        <dbReference type="ChEBI" id="CHEBI:15377"/>
        <dbReference type="ChEBI" id="CHEBI:15378"/>
        <dbReference type="ChEBI" id="CHEBI:71466"/>
        <dbReference type="ChEBI" id="CHEBI:74544"/>
        <dbReference type="ChEBI" id="CHEBI:85222"/>
    </reaction>
    <physiologicalReaction direction="left-to-right" evidence="12">
        <dbReference type="Rhea" id="RHEA:56461"/>
    </physiologicalReaction>
</comment>
<keyword evidence="3 13" id="KW-0812">Transmembrane</keyword>
<dbReference type="STRING" id="102285.A0A0R3TM66"/>
<comment type="catalytic activity">
    <reaction evidence="11">
        <text>1-O-(1Z-octadecenyl)-sn-glycero-3-phospho-N-hexadecanoyl-ethanolamine + H2O = 1-O-(1Z-octadecenyl)-sn-glycero-3-phosphate + N-hexadecanoylethanolamine + H(+)</text>
        <dbReference type="Rhea" id="RHEA:53184"/>
        <dbReference type="ChEBI" id="CHEBI:15377"/>
        <dbReference type="ChEBI" id="CHEBI:15378"/>
        <dbReference type="ChEBI" id="CHEBI:71464"/>
        <dbReference type="ChEBI" id="CHEBI:137009"/>
        <dbReference type="ChEBI" id="CHEBI:137017"/>
    </reaction>
    <physiologicalReaction direction="left-to-right" evidence="11">
        <dbReference type="Rhea" id="RHEA:53185"/>
    </physiologicalReaction>
</comment>
<dbReference type="Pfam" id="PF03009">
    <property type="entry name" value="GDPD"/>
    <property type="match status" value="1"/>
</dbReference>
<comment type="catalytic activity">
    <reaction evidence="8">
        <text>1-O-hexadecyl-sn-glycero-3-phosphocholine + H2O = 1-O-hexadecyl-sn-glycero-3-phosphate + choline + H(+)</text>
        <dbReference type="Rhea" id="RHEA:41143"/>
        <dbReference type="ChEBI" id="CHEBI:15354"/>
        <dbReference type="ChEBI" id="CHEBI:15377"/>
        <dbReference type="ChEBI" id="CHEBI:15378"/>
        <dbReference type="ChEBI" id="CHEBI:64496"/>
        <dbReference type="ChEBI" id="CHEBI:77580"/>
    </reaction>
    <physiologicalReaction direction="left-to-right" evidence="8">
        <dbReference type="Rhea" id="RHEA:41144"/>
    </physiologicalReaction>
</comment>
<evidence type="ECO:0000313" key="17">
    <source>
        <dbReference type="WBParaSite" id="HNAJ_0000838801-mRNA-1"/>
    </source>
</evidence>
<dbReference type="InterPro" id="IPR052271">
    <property type="entry name" value="GDPD-Related"/>
</dbReference>
<name>A0A0R3TM66_RODNA</name>
<dbReference type="PROSITE" id="PS51704">
    <property type="entry name" value="GP_PDE"/>
    <property type="match status" value="1"/>
</dbReference>
<organism evidence="17">
    <name type="scientific">Rodentolepis nana</name>
    <name type="common">Dwarf tapeworm</name>
    <name type="synonym">Hymenolepis nana</name>
    <dbReference type="NCBI Taxonomy" id="102285"/>
    <lineage>
        <taxon>Eukaryota</taxon>
        <taxon>Metazoa</taxon>
        <taxon>Spiralia</taxon>
        <taxon>Lophotrochozoa</taxon>
        <taxon>Platyhelminthes</taxon>
        <taxon>Cestoda</taxon>
        <taxon>Eucestoda</taxon>
        <taxon>Cyclophyllidea</taxon>
        <taxon>Hymenolepididae</taxon>
        <taxon>Rodentolepis</taxon>
    </lineage>
</organism>
<proteinExistence type="inferred from homology"/>
<reference evidence="17" key="1">
    <citation type="submission" date="2017-02" db="UniProtKB">
        <authorList>
            <consortium name="WormBaseParasite"/>
        </authorList>
    </citation>
    <scope>IDENTIFICATION</scope>
</reference>
<comment type="catalytic activity">
    <reaction evidence="9">
        <text>N-(5Z,8Z,11Z,14Z-eicosatetraenoyl)-1-(9Z-octadecenoyl)-sn-glycero-3-phosphoethanolamine + H2O = N-(5Z,8Z,11Z,14Z-eicosatetraenoyl)-ethanolamine + 1-(9Z-octadecenoyl)-sn-glycero-3-phosphate + H(+)</text>
        <dbReference type="Rhea" id="RHEA:45544"/>
        <dbReference type="ChEBI" id="CHEBI:2700"/>
        <dbReference type="ChEBI" id="CHEBI:15377"/>
        <dbReference type="ChEBI" id="CHEBI:15378"/>
        <dbReference type="ChEBI" id="CHEBI:74544"/>
        <dbReference type="ChEBI" id="CHEBI:85223"/>
    </reaction>
    <physiologicalReaction direction="left-to-right" evidence="9">
        <dbReference type="Rhea" id="RHEA:45545"/>
    </physiologicalReaction>
</comment>
<protein>
    <submittedName>
        <fullName evidence="17">GP-PDE domain-containing protein</fullName>
    </submittedName>
</protein>
<evidence type="ECO:0000256" key="13">
    <source>
        <dbReference type="SAM" id="Phobius"/>
    </source>
</evidence>
<evidence type="ECO:0000256" key="9">
    <source>
        <dbReference type="ARBA" id="ARBA00047392"/>
    </source>
</evidence>
<evidence type="ECO:0000256" key="8">
    <source>
        <dbReference type="ARBA" id="ARBA00036083"/>
    </source>
</evidence>
<keyword evidence="5 13" id="KW-1133">Transmembrane helix</keyword>
<evidence type="ECO:0000256" key="7">
    <source>
        <dbReference type="ARBA" id="ARBA00023136"/>
    </source>
</evidence>
<comment type="catalytic activity">
    <reaction evidence="10">
        <text>N-hexadecanoyl-1-(9Z-octadecenoyl)-sn-glycero-3-phosphoethanolamine + H2O = N-hexadecanoylethanolamine + 1-(9Z-octadecenoyl)-sn-glycero-3-phosphate + H(+)</text>
        <dbReference type="Rhea" id="RHEA:53168"/>
        <dbReference type="ChEBI" id="CHEBI:15377"/>
        <dbReference type="ChEBI" id="CHEBI:15378"/>
        <dbReference type="ChEBI" id="CHEBI:71464"/>
        <dbReference type="ChEBI" id="CHEBI:74544"/>
        <dbReference type="ChEBI" id="CHEBI:85217"/>
    </reaction>
    <physiologicalReaction direction="left-to-right" evidence="10">
        <dbReference type="Rhea" id="RHEA:53169"/>
    </physiologicalReaction>
</comment>
<dbReference type="GO" id="GO:0005789">
    <property type="term" value="C:endoplasmic reticulum membrane"/>
    <property type="evidence" value="ECO:0007669"/>
    <property type="project" value="TreeGrafter"/>
</dbReference>
<sequence>MITGILVLAFGAYCALSFILLRWPTLIHKKKASKIQPTVVCHRGGSGEFIENTVHAFTSAIEMGADMLEIDCQLTRDEKVVISHDNDLTRGTGVDKHISDLNFDELPQYKDTLDVTFGFGRVCKAKEGVSRSIPLLRTVFERFPQVPINIDVKTDNDVLIKNTSDLIEEFGRRDITVWGSFSDEINRKCRLVNPRIATFVPIKRTVIIVAAYYVGLLPFLPLPDGFFEIPLVPLFGRMQNVVDYIKSWLCMIPAFLKFGFSDDDIYKLIIKFVDHCFMSRKLIDHLRARGIKVFYWVCNEEEDFDKAFSMGRVAVVTDYPSELLKYLQNHPEIERASMSS</sequence>
<keyword evidence="6" id="KW-0443">Lipid metabolism</keyword>
<dbReference type="SUPFAM" id="SSF51695">
    <property type="entry name" value="PLC-like phosphodiesterases"/>
    <property type="match status" value="1"/>
</dbReference>
<keyword evidence="7 13" id="KW-0472">Membrane</keyword>
<comment type="subcellular location">
    <subcellularLocation>
        <location evidence="1">Membrane</location>
    </subcellularLocation>
</comment>
<comment type="similarity">
    <text evidence="2">Belongs to the glycerophosphoryl diester phosphodiesterase family.</text>
</comment>
<evidence type="ECO:0000256" key="3">
    <source>
        <dbReference type="ARBA" id="ARBA00022692"/>
    </source>
</evidence>
<keyword evidence="16" id="KW-1185">Reference proteome</keyword>
<dbReference type="GO" id="GO:0008081">
    <property type="term" value="F:phosphoric diester hydrolase activity"/>
    <property type="evidence" value="ECO:0007669"/>
    <property type="project" value="InterPro"/>
</dbReference>